<gene>
    <name evidence="1" type="ORF">ACFSJ0_26420</name>
</gene>
<dbReference type="EMBL" id="JBHUCM010000019">
    <property type="protein sequence ID" value="MFD1540617.1"/>
    <property type="molecule type" value="Genomic_DNA"/>
</dbReference>
<evidence type="ECO:0000313" key="2">
    <source>
        <dbReference type="Proteomes" id="UP001597097"/>
    </source>
</evidence>
<organism evidence="1 2">
    <name type="scientific">Nonomuraea guangzhouensis</name>
    <dbReference type="NCBI Taxonomy" id="1291555"/>
    <lineage>
        <taxon>Bacteria</taxon>
        <taxon>Bacillati</taxon>
        <taxon>Actinomycetota</taxon>
        <taxon>Actinomycetes</taxon>
        <taxon>Streptosporangiales</taxon>
        <taxon>Streptosporangiaceae</taxon>
        <taxon>Nonomuraea</taxon>
    </lineage>
</organism>
<accession>A0ABW4GD16</accession>
<dbReference type="RefSeq" id="WP_219527051.1">
    <property type="nucleotide sequence ID" value="NZ_JAHKRM010000001.1"/>
</dbReference>
<dbReference type="Proteomes" id="UP001597097">
    <property type="component" value="Unassembled WGS sequence"/>
</dbReference>
<name>A0ABW4GD16_9ACTN</name>
<comment type="caution">
    <text evidence="1">The sequence shown here is derived from an EMBL/GenBank/DDBJ whole genome shotgun (WGS) entry which is preliminary data.</text>
</comment>
<sequence>MTRAFDEAAIDRMIAGTQRPLDGFDELYQQVLAVQGFAQDAEKLVTVECSAQGVTGLDINPRALRWGSDKLATTILELIARSLADLQEKSNALMAETWGEAPLDLTQHDNPADLRLRNAQDTYDRAMENAMAELARIQRRVDDA</sequence>
<keyword evidence="2" id="KW-1185">Reference proteome</keyword>
<evidence type="ECO:0008006" key="3">
    <source>
        <dbReference type="Google" id="ProtNLM"/>
    </source>
</evidence>
<proteinExistence type="predicted"/>
<reference evidence="2" key="1">
    <citation type="journal article" date="2019" name="Int. J. Syst. Evol. Microbiol.">
        <title>The Global Catalogue of Microorganisms (GCM) 10K type strain sequencing project: providing services to taxonomists for standard genome sequencing and annotation.</title>
        <authorList>
            <consortium name="The Broad Institute Genomics Platform"/>
            <consortium name="The Broad Institute Genome Sequencing Center for Infectious Disease"/>
            <person name="Wu L."/>
            <person name="Ma J."/>
        </authorList>
    </citation>
    <scope>NUCLEOTIDE SEQUENCE [LARGE SCALE GENOMIC DNA]</scope>
    <source>
        <strain evidence="2">CGMCC 1.15399</strain>
    </source>
</reference>
<protein>
    <recommendedName>
        <fullName evidence="3">YbaB/EbfC DNA-binding family protein</fullName>
    </recommendedName>
</protein>
<evidence type="ECO:0000313" key="1">
    <source>
        <dbReference type="EMBL" id="MFD1540617.1"/>
    </source>
</evidence>